<name>A0A1Y2M661_EPING</name>
<sequence length="361" mass="39071">MILATKCTVMVEQVPLALELCNTMMRGPPHHRLQDPPSIREWPHGAIANGVAQVVCVARAVTEVVLPVILVQPRSLEEPPIMVGCLNGCLRLRVKDQDISHVGRKLRHVVCQLANLCAQRVTRGGLLAALVERPCCPVLQLAAPDAAKEEVRAAVVVDERRRVDAEAALDVVGLGLERALGLVADGHTHTEDTFLVARGEVEVVFPVLGRGVWGPELFRDPGHVFLLENYAVVCHGPADLFHAEDVVVGHVVLVAIVVVLDVGLTVVGRVDVELAVKDVRRGVGGEDVGYDGRFVGHGCENQQFNMYSSKRAVASVRLRVGIAITYVEGYCPHDETALPCLTAGRSSFSQDCWWGGRAHCC</sequence>
<keyword evidence="2" id="KW-1185">Reference proteome</keyword>
<evidence type="ECO:0000313" key="2">
    <source>
        <dbReference type="Proteomes" id="UP000193240"/>
    </source>
</evidence>
<dbReference type="Proteomes" id="UP000193240">
    <property type="component" value="Unassembled WGS sequence"/>
</dbReference>
<evidence type="ECO:0000313" key="1">
    <source>
        <dbReference type="EMBL" id="OSS50698.1"/>
    </source>
</evidence>
<organism evidence="1 2">
    <name type="scientific">Epicoccum nigrum</name>
    <name type="common">Soil fungus</name>
    <name type="synonym">Epicoccum purpurascens</name>
    <dbReference type="NCBI Taxonomy" id="105696"/>
    <lineage>
        <taxon>Eukaryota</taxon>
        <taxon>Fungi</taxon>
        <taxon>Dikarya</taxon>
        <taxon>Ascomycota</taxon>
        <taxon>Pezizomycotina</taxon>
        <taxon>Dothideomycetes</taxon>
        <taxon>Pleosporomycetidae</taxon>
        <taxon>Pleosporales</taxon>
        <taxon>Pleosporineae</taxon>
        <taxon>Didymellaceae</taxon>
        <taxon>Epicoccum</taxon>
    </lineage>
</organism>
<reference evidence="1 2" key="1">
    <citation type="journal article" date="2017" name="Genome Announc.">
        <title>Genome sequence of the saprophytic ascomycete Epicoccum nigrum ICMP 19927 strain isolated from New Zealand.</title>
        <authorList>
            <person name="Fokin M."/>
            <person name="Fleetwood D."/>
            <person name="Weir B.S."/>
            <person name="Villas-Boas S.G."/>
        </authorList>
    </citation>
    <scope>NUCLEOTIDE SEQUENCE [LARGE SCALE GENOMIC DNA]</scope>
    <source>
        <strain evidence="1 2">ICMP 19927</strain>
    </source>
</reference>
<dbReference type="AlphaFoldDB" id="A0A1Y2M661"/>
<proteinExistence type="predicted"/>
<gene>
    <name evidence="1" type="ORF">B5807_04694</name>
</gene>
<dbReference type="InParanoid" id="A0A1Y2M661"/>
<protein>
    <submittedName>
        <fullName evidence="1">Uncharacterized protein</fullName>
    </submittedName>
</protein>
<accession>A0A1Y2M661</accession>
<dbReference type="EMBL" id="KZ107841">
    <property type="protein sequence ID" value="OSS50698.1"/>
    <property type="molecule type" value="Genomic_DNA"/>
</dbReference>